<name>A0A183B254_9TREM</name>
<protein>
    <submittedName>
        <fullName evidence="3">MFAP1 domain-containing protein</fullName>
    </submittedName>
</protein>
<evidence type="ECO:0000313" key="3">
    <source>
        <dbReference type="WBParaSite" id="ECPE_0001332801-mRNA-1"/>
    </source>
</evidence>
<keyword evidence="2" id="KW-1185">Reference proteome</keyword>
<reference evidence="3" key="1">
    <citation type="submission" date="2016-06" db="UniProtKB">
        <authorList>
            <consortium name="WormBaseParasite"/>
        </authorList>
    </citation>
    <scope>IDENTIFICATION</scope>
</reference>
<gene>
    <name evidence="1" type="ORF">ECPE_LOCUS13289</name>
</gene>
<organism evidence="3">
    <name type="scientific">Echinostoma caproni</name>
    <dbReference type="NCBI Taxonomy" id="27848"/>
    <lineage>
        <taxon>Eukaryota</taxon>
        <taxon>Metazoa</taxon>
        <taxon>Spiralia</taxon>
        <taxon>Lophotrochozoa</taxon>
        <taxon>Platyhelminthes</taxon>
        <taxon>Trematoda</taxon>
        <taxon>Digenea</taxon>
        <taxon>Plagiorchiida</taxon>
        <taxon>Echinostomata</taxon>
        <taxon>Echinostomatoidea</taxon>
        <taxon>Echinostomatidae</taxon>
        <taxon>Echinostoma</taxon>
    </lineage>
</organism>
<proteinExistence type="predicted"/>
<reference evidence="1 2" key="2">
    <citation type="submission" date="2018-11" db="EMBL/GenBank/DDBJ databases">
        <authorList>
            <consortium name="Pathogen Informatics"/>
        </authorList>
    </citation>
    <scope>NUCLEOTIDE SEQUENCE [LARGE SCALE GENOMIC DNA]</scope>
    <source>
        <strain evidence="1 2">Egypt</strain>
    </source>
</reference>
<evidence type="ECO:0000313" key="2">
    <source>
        <dbReference type="Proteomes" id="UP000272942"/>
    </source>
</evidence>
<dbReference type="EMBL" id="UZAN01054740">
    <property type="protein sequence ID" value="VDP90561.1"/>
    <property type="molecule type" value="Genomic_DNA"/>
</dbReference>
<dbReference type="Proteomes" id="UP000272942">
    <property type="component" value="Unassembled WGS sequence"/>
</dbReference>
<dbReference type="WBParaSite" id="ECPE_0001332801-mRNA-1">
    <property type="protein sequence ID" value="ECPE_0001332801-mRNA-1"/>
    <property type="gene ID" value="ECPE_0001332801"/>
</dbReference>
<evidence type="ECO:0000313" key="1">
    <source>
        <dbReference type="EMBL" id="VDP90561.1"/>
    </source>
</evidence>
<accession>A0A183B254</accession>
<sequence length="119" mass="13769">MPLTRKQIGDAEDKPMTMRQVTDNAVSCHGSDISSKSHARIARSMLLKAQIRERPLEQELELEVKDIVVRRRPKLLRAKSEIEMDKIDMIVEEQQRIKEEADLKKTVADRPRQKALRPA</sequence>
<dbReference type="AlphaFoldDB" id="A0A183B254"/>